<dbReference type="Pfam" id="PF00440">
    <property type="entry name" value="TetR_N"/>
    <property type="match status" value="1"/>
</dbReference>
<dbReference type="InterPro" id="IPR023772">
    <property type="entry name" value="DNA-bd_HTH_TetR-type_CS"/>
</dbReference>
<feature type="DNA-binding region" description="H-T-H motif" evidence="4">
    <location>
        <begin position="77"/>
        <end position="96"/>
    </location>
</feature>
<dbReference type="Proteomes" id="UP000777774">
    <property type="component" value="Unassembled WGS sequence"/>
</dbReference>
<organism evidence="6 7">
    <name type="scientific">Cellulomonas septica</name>
    <dbReference type="NCBI Taxonomy" id="285080"/>
    <lineage>
        <taxon>Bacteria</taxon>
        <taxon>Bacillati</taxon>
        <taxon>Actinomycetota</taxon>
        <taxon>Actinomycetes</taxon>
        <taxon>Micrococcales</taxon>
        <taxon>Cellulomonadaceae</taxon>
        <taxon>Cellulomonas</taxon>
    </lineage>
</organism>
<dbReference type="InterPro" id="IPR001647">
    <property type="entry name" value="HTH_TetR"/>
</dbReference>
<sequence>MDCKVAVDVMLHPMQEVDATHGLADPADTRPVDDSAPSIAELVGALGLRERKKRARRDALIDATHRLVDRDGLDAVTVEAICEAAGVSVRTFFNYFETKDDAVLGHATYPIDPVVEDEFASGGPTGHLVTDLEHLVGSLLDAAPPGRARMAKGLAIAAREPRLLARHLAWLDKHKGNLMSLVARRLGDDPVHSPDTVASLALFLTHATFVRWESGGSEGEIRDHLHTVVGELRALLAD</sequence>
<dbReference type="PROSITE" id="PS50977">
    <property type="entry name" value="HTH_TETR_2"/>
    <property type="match status" value="1"/>
</dbReference>
<keyword evidence="1" id="KW-0805">Transcription regulation</keyword>
<dbReference type="Gene3D" id="1.10.10.60">
    <property type="entry name" value="Homeodomain-like"/>
    <property type="match status" value="1"/>
</dbReference>
<dbReference type="EMBL" id="JAAXOY010000243">
    <property type="protein sequence ID" value="NKY39968.1"/>
    <property type="molecule type" value="Genomic_DNA"/>
</dbReference>
<keyword evidence="2 4" id="KW-0238">DNA-binding</keyword>
<evidence type="ECO:0000256" key="2">
    <source>
        <dbReference type="ARBA" id="ARBA00023125"/>
    </source>
</evidence>
<proteinExistence type="predicted"/>
<name>A0ABX1K067_9CELL</name>
<evidence type="ECO:0000256" key="4">
    <source>
        <dbReference type="PROSITE-ProRule" id="PRU00335"/>
    </source>
</evidence>
<gene>
    <name evidence="6" type="ORF">HGA02_10620</name>
</gene>
<dbReference type="PANTHER" id="PTHR30055:SF238">
    <property type="entry name" value="MYCOFACTOCIN BIOSYNTHESIS TRANSCRIPTIONAL REGULATOR MFTR-RELATED"/>
    <property type="match status" value="1"/>
</dbReference>
<keyword evidence="3" id="KW-0804">Transcription</keyword>
<feature type="domain" description="HTH tetR-type" evidence="5">
    <location>
        <begin position="54"/>
        <end position="114"/>
    </location>
</feature>
<dbReference type="PANTHER" id="PTHR30055">
    <property type="entry name" value="HTH-TYPE TRANSCRIPTIONAL REGULATOR RUTR"/>
    <property type="match status" value="1"/>
</dbReference>
<evidence type="ECO:0000256" key="1">
    <source>
        <dbReference type="ARBA" id="ARBA00023015"/>
    </source>
</evidence>
<comment type="caution">
    <text evidence="6">The sequence shown here is derived from an EMBL/GenBank/DDBJ whole genome shotgun (WGS) entry which is preliminary data.</text>
</comment>
<evidence type="ECO:0000313" key="6">
    <source>
        <dbReference type="EMBL" id="NKY39968.1"/>
    </source>
</evidence>
<dbReference type="InterPro" id="IPR009057">
    <property type="entry name" value="Homeodomain-like_sf"/>
</dbReference>
<dbReference type="SUPFAM" id="SSF46689">
    <property type="entry name" value="Homeodomain-like"/>
    <property type="match status" value="1"/>
</dbReference>
<evidence type="ECO:0000313" key="7">
    <source>
        <dbReference type="Proteomes" id="UP000777774"/>
    </source>
</evidence>
<reference evidence="6 7" key="1">
    <citation type="submission" date="2020-04" db="EMBL/GenBank/DDBJ databases">
        <title>MicrobeNet Type strains.</title>
        <authorList>
            <person name="Nicholson A.C."/>
        </authorList>
    </citation>
    <scope>NUCLEOTIDE SEQUENCE [LARGE SCALE GENOMIC DNA]</scope>
    <source>
        <strain evidence="6 7">ATCC BAA-787</strain>
    </source>
</reference>
<protein>
    <submittedName>
        <fullName evidence="6">TetR family transcriptional regulator</fullName>
    </submittedName>
</protein>
<dbReference type="PROSITE" id="PS01081">
    <property type="entry name" value="HTH_TETR_1"/>
    <property type="match status" value="1"/>
</dbReference>
<keyword evidence="7" id="KW-1185">Reference proteome</keyword>
<evidence type="ECO:0000256" key="3">
    <source>
        <dbReference type="ARBA" id="ARBA00023163"/>
    </source>
</evidence>
<dbReference type="InterPro" id="IPR050109">
    <property type="entry name" value="HTH-type_TetR-like_transc_reg"/>
</dbReference>
<dbReference type="Gene3D" id="1.10.357.10">
    <property type="entry name" value="Tetracycline Repressor, domain 2"/>
    <property type="match status" value="1"/>
</dbReference>
<evidence type="ECO:0000259" key="5">
    <source>
        <dbReference type="PROSITE" id="PS50977"/>
    </source>
</evidence>
<accession>A0ABX1K067</accession>